<dbReference type="Proteomes" id="UP000261540">
    <property type="component" value="Unplaced"/>
</dbReference>
<feature type="region of interest" description="Disordered" evidence="2">
    <location>
        <begin position="598"/>
        <end position="631"/>
    </location>
</feature>
<dbReference type="RefSeq" id="XP_023700992.1">
    <property type="nucleotide sequence ID" value="XM_023845224.2"/>
</dbReference>
<feature type="compositionally biased region" description="Basic and acidic residues" evidence="2">
    <location>
        <begin position="139"/>
        <end position="149"/>
    </location>
</feature>
<dbReference type="OrthoDB" id="9935637at2759"/>
<dbReference type="RefSeq" id="XP_023700991.1">
    <property type="nucleotide sequence ID" value="XM_023845223.2"/>
</dbReference>
<dbReference type="PANTHER" id="PTHR15268">
    <property type="entry name" value="THRAP3/BCLAF1"/>
    <property type="match status" value="1"/>
</dbReference>
<proteinExistence type="inferred from homology"/>
<feature type="region of interest" description="Disordered" evidence="2">
    <location>
        <begin position="557"/>
        <end position="577"/>
    </location>
</feature>
<feature type="compositionally biased region" description="Polar residues" evidence="2">
    <location>
        <begin position="601"/>
        <end position="616"/>
    </location>
</feature>
<feature type="compositionally biased region" description="Polar residues" evidence="2">
    <location>
        <begin position="344"/>
        <end position="362"/>
    </location>
</feature>
<organism evidence="3 4">
    <name type="scientific">Paramormyrops kingsleyae</name>
    <dbReference type="NCBI Taxonomy" id="1676925"/>
    <lineage>
        <taxon>Eukaryota</taxon>
        <taxon>Metazoa</taxon>
        <taxon>Chordata</taxon>
        <taxon>Craniata</taxon>
        <taxon>Vertebrata</taxon>
        <taxon>Euteleostomi</taxon>
        <taxon>Actinopterygii</taxon>
        <taxon>Neopterygii</taxon>
        <taxon>Teleostei</taxon>
        <taxon>Osteoglossocephala</taxon>
        <taxon>Osteoglossomorpha</taxon>
        <taxon>Osteoglossiformes</taxon>
        <taxon>Mormyridae</taxon>
        <taxon>Paramormyrops</taxon>
    </lineage>
</organism>
<dbReference type="Ensembl" id="ENSPKIT00000013033.1">
    <property type="protein sequence ID" value="ENSPKIP00000032174.1"/>
    <property type="gene ID" value="ENSPKIG00000012358.1"/>
</dbReference>
<feature type="compositionally biased region" description="Basic and acidic residues" evidence="2">
    <location>
        <begin position="264"/>
        <end position="339"/>
    </location>
</feature>
<dbReference type="GO" id="GO:0003677">
    <property type="term" value="F:DNA binding"/>
    <property type="evidence" value="ECO:0007669"/>
    <property type="project" value="TreeGrafter"/>
</dbReference>
<dbReference type="GeneTree" id="ENSGT00950000183163"/>
<feature type="region of interest" description="Disordered" evidence="2">
    <location>
        <begin position="1"/>
        <end position="362"/>
    </location>
</feature>
<evidence type="ECO:0000256" key="2">
    <source>
        <dbReference type="SAM" id="MobiDB-lite"/>
    </source>
</evidence>
<comment type="similarity">
    <text evidence="1">Belongs to the BCLAF1/THRAP3 family.</text>
</comment>
<evidence type="ECO:0000313" key="4">
    <source>
        <dbReference type="Proteomes" id="UP000261540"/>
    </source>
</evidence>
<dbReference type="GeneID" id="111860995"/>
<sequence length="687" mass="78637">MSRLRPRSPVHPYRLSASKRRSSGHFEDHHCPDSHAMDFDLHRQVGERGDTWPQGGRWHHEDRPRAGSPDQHRMWKRGRSRSPLRRSPHSGSTVRRRGSPPSALDRGHDEHRHSSGRWPQSPEQRSGSGSRRGAAFHDNFQRYPEERVFSRKRVLSPDAHYDARPNLRDSPPGWDRDSHSSNHQEQQEWVPERGAREHRETAFYHPGRRQRFVEGAQSTDFQHLRERSGREHRDPSSPGRGHVIVEYDHGISDHGPPSQVHGYYRSEHQRHGREERDWSGEEQQERVRPGQKEPRVGPLQDRRSPVRERRSPVRERRSPVRERRSPVRERRSPVRERRSPVRNKGTSTQNLQRQQESQTKPMSQDLLNCLAMDANGDVDLRYVGPSLATKKMLQMPLQNKIKATGRRPDKGEKTPTAACGRDRPQETLTIKVDMGGSAVRQSQSLSSADRQLSLDLVSVGRQRLDFLPALEQLGTHGENTAHSGTFAQEIITLVHQVKERCFKRPLLTLNQRFSDVQSRQLNEDVEEEQVEEGKPGRASSPRINRRIDMSLSELRAFRKVSPKQRRAPDDPSDLRHDLERRRQERLEEVKVTIPGVGFHQASGSMQSDTEFSSKAQGSLGGWTAAGQRGNKAGGVSEMQLGFTRPGFGLQSKSSRIQNRPGPRWRQTENSAKGQLQSSFVPTLCLVP</sequence>
<reference evidence="3" key="1">
    <citation type="submission" date="2025-05" db="UniProtKB">
        <authorList>
            <consortium name="Ensembl"/>
        </authorList>
    </citation>
    <scope>IDENTIFICATION</scope>
</reference>
<evidence type="ECO:0000256" key="1">
    <source>
        <dbReference type="ARBA" id="ARBA00006481"/>
    </source>
</evidence>
<protein>
    <submittedName>
        <fullName evidence="3">BCLAF1 and THRAP3 family member 3</fullName>
    </submittedName>
</protein>
<name>A0A3B3SN47_9TELE</name>
<feature type="compositionally biased region" description="Polar residues" evidence="2">
    <location>
        <begin position="117"/>
        <end position="129"/>
    </location>
</feature>
<accession>A0A3B3SN47</accession>
<feature type="compositionally biased region" description="Basic residues" evidence="2">
    <location>
        <begin position="74"/>
        <end position="98"/>
    </location>
</feature>
<dbReference type="GO" id="GO:0045944">
    <property type="term" value="P:positive regulation of transcription by RNA polymerase II"/>
    <property type="evidence" value="ECO:0007669"/>
    <property type="project" value="TreeGrafter"/>
</dbReference>
<dbReference type="Ensembl" id="ENSPKIT00000013009.1">
    <property type="protein sequence ID" value="ENSPKIP00000032150.1"/>
    <property type="gene ID" value="ENSPKIG00000012358.1"/>
</dbReference>
<dbReference type="STRING" id="1676925.ENSPKIP00000032150"/>
<dbReference type="Pfam" id="PF15440">
    <property type="entry name" value="THRAP3_BCLAF1"/>
    <property type="match status" value="1"/>
</dbReference>
<dbReference type="KEGG" id="pki:111860995"/>
<dbReference type="GO" id="GO:0016592">
    <property type="term" value="C:mediator complex"/>
    <property type="evidence" value="ECO:0007669"/>
    <property type="project" value="TreeGrafter"/>
</dbReference>
<dbReference type="GO" id="GO:0003712">
    <property type="term" value="F:transcription coregulator activity"/>
    <property type="evidence" value="ECO:0007669"/>
    <property type="project" value="TreeGrafter"/>
</dbReference>
<feature type="compositionally biased region" description="Basic and acidic residues" evidence="2">
    <location>
        <begin position="222"/>
        <end position="235"/>
    </location>
</feature>
<feature type="compositionally biased region" description="Basic and acidic residues" evidence="2">
    <location>
        <begin position="24"/>
        <end position="50"/>
    </location>
</feature>
<keyword evidence="4" id="KW-1185">Reference proteome</keyword>
<dbReference type="AlphaFoldDB" id="A0A3B3SN47"/>
<dbReference type="InterPro" id="IPR029199">
    <property type="entry name" value="THRAP3_BCLAF1"/>
</dbReference>
<feature type="region of interest" description="Disordered" evidence="2">
    <location>
        <begin position="644"/>
        <end position="675"/>
    </location>
</feature>
<dbReference type="RefSeq" id="XP_023700990.1">
    <property type="nucleotide sequence ID" value="XM_023845222.2"/>
</dbReference>
<feature type="region of interest" description="Disordered" evidence="2">
    <location>
        <begin position="517"/>
        <end position="545"/>
    </location>
</feature>
<feature type="compositionally biased region" description="Basic and acidic residues" evidence="2">
    <location>
        <begin position="243"/>
        <end position="252"/>
    </location>
</feature>
<evidence type="ECO:0000313" key="3">
    <source>
        <dbReference type="Ensembl" id="ENSPKIP00000032174.1"/>
    </source>
</evidence>
<feature type="compositionally biased region" description="Basic and acidic residues" evidence="2">
    <location>
        <begin position="58"/>
        <end position="73"/>
    </location>
</feature>
<feature type="compositionally biased region" description="Basic and acidic residues" evidence="2">
    <location>
        <begin position="566"/>
        <end position="577"/>
    </location>
</feature>
<dbReference type="PANTHER" id="PTHR15268:SF17">
    <property type="entry name" value="BCLAF1 AND THRAP3 FAMILY MEMBER 3"/>
    <property type="match status" value="1"/>
</dbReference>
<feature type="compositionally biased region" description="Basic and acidic residues" evidence="2">
    <location>
        <begin position="174"/>
        <end position="202"/>
    </location>
</feature>